<evidence type="ECO:0000313" key="1">
    <source>
        <dbReference type="EMBL" id="XDQ21062.1"/>
    </source>
</evidence>
<sequence>MPTKAPVKVGERGFDEAVNSGTVKWVVDQHGELLVMPKHVAGVELKHPVLTRGGPVHTAGEAEIAGSDGNYIGLVLNNNSGHYKPSQESLQAGREAFERAGIVFLE</sequence>
<reference evidence="1" key="1">
    <citation type="submission" date="2024-07" db="EMBL/GenBank/DDBJ databases">
        <authorList>
            <person name="Yu S.T."/>
        </authorList>
    </citation>
    <scope>NUCLEOTIDE SEQUENCE</scope>
    <source>
        <strain evidence="1">R17</strain>
    </source>
</reference>
<accession>A0AB39NRX2</accession>
<organism evidence="1">
    <name type="scientific">Streptomyces sp. R17</name>
    <dbReference type="NCBI Taxonomy" id="3238626"/>
    <lineage>
        <taxon>Bacteria</taxon>
        <taxon>Bacillati</taxon>
        <taxon>Actinomycetota</taxon>
        <taxon>Actinomycetes</taxon>
        <taxon>Kitasatosporales</taxon>
        <taxon>Streptomycetaceae</taxon>
        <taxon>Streptomyces</taxon>
    </lineage>
</organism>
<dbReference type="EMBL" id="CP163433">
    <property type="protein sequence ID" value="XDQ21062.1"/>
    <property type="molecule type" value="Genomic_DNA"/>
</dbReference>
<dbReference type="AlphaFoldDB" id="A0AB39NRX2"/>
<proteinExistence type="predicted"/>
<dbReference type="RefSeq" id="WP_143661259.1">
    <property type="nucleotide sequence ID" value="NZ_CP163433.1"/>
</dbReference>
<name>A0AB39NRX2_9ACTN</name>
<gene>
    <name evidence="1" type="ORF">AB5J48_24285</name>
</gene>
<protein>
    <submittedName>
        <fullName evidence="1">Uncharacterized protein</fullName>
    </submittedName>
</protein>